<dbReference type="SUPFAM" id="SSF53056">
    <property type="entry name" value="beta-carbonic anhydrase, cab"/>
    <property type="match status" value="1"/>
</dbReference>
<dbReference type="PANTHER" id="PTHR47186:SF43">
    <property type="entry name" value="TYPE DISEASE RESISTANCE PROTEIN CNL-J3, PUTATIVE-RELATED"/>
    <property type="match status" value="1"/>
</dbReference>
<proteinExistence type="inferred from homology"/>
<dbReference type="InterPro" id="IPR041118">
    <property type="entry name" value="Rx_N"/>
</dbReference>
<dbReference type="Pfam" id="PF23598">
    <property type="entry name" value="LRR_14"/>
    <property type="match status" value="1"/>
</dbReference>
<dbReference type="InterPro" id="IPR055414">
    <property type="entry name" value="LRR_R13L4/SHOC2-like"/>
</dbReference>
<dbReference type="SMART" id="SM00947">
    <property type="entry name" value="Pro_CA"/>
    <property type="match status" value="1"/>
</dbReference>
<reference evidence="8 9" key="1">
    <citation type="submission" date="2024-08" db="EMBL/GenBank/DDBJ databases">
        <title>Insights into the chromosomal genome structure of Flemingia macrophylla.</title>
        <authorList>
            <person name="Ding Y."/>
            <person name="Zhao Y."/>
            <person name="Bi W."/>
            <person name="Wu M."/>
            <person name="Zhao G."/>
            <person name="Gong Y."/>
            <person name="Li W."/>
            <person name="Zhang P."/>
        </authorList>
    </citation>
    <scope>NUCLEOTIDE SEQUENCE [LARGE SCALE GENOMIC DNA]</scope>
    <source>
        <strain evidence="8">DYQJB</strain>
        <tissue evidence="8">Leaf</tissue>
    </source>
</reference>
<dbReference type="InterPro" id="IPR036874">
    <property type="entry name" value="Carbonic_anhydrase_sf"/>
</dbReference>
<dbReference type="EMBL" id="JBGMDY010000005">
    <property type="protein sequence ID" value="KAL2335684.1"/>
    <property type="molecule type" value="Genomic_DNA"/>
</dbReference>
<sequence>MPTMAAEFVGGALLSAFIQTALDRLASQHVVDFFRGRKLDEDLLDELKLKLRLGVDKEKRMRKPTHVSIVGKIERLSWLETRYFPSKRLHTLIRIPASAEGFDTGFFLWRIISRESFMCNSLRVLSLVHCDTHLDLPGSLGNLKHLRSLDLSGTGIKRLPYSTHLLYNLQILKLNSCQNLVELPSKLYTLTNLRCLEFKHTKVRRTPKHLGKLKNLRVLTYFYVGKSSEFGIEQLQGLNLHESLSIKKLDLISCKYCDVLPPLGNLPFLNTLRIIGLDRIVSIGAEFYGSSSSPFTSLERLYLEDMKVLEEWECQAASFPRLRYLVIRRCPKLKALSELLLRVKTVELDSCEGLVISGYSIETTPLERIEHSTSSTSLSIDGSPNMSIPLGLVGGDLLSGLLQVAVDRVDSPHFSDFFSGRNLDEELLIKLKAKLLCIDALADDAEEKQLTDPHVKAWLADVRDAVFDAEDLLDEIDYEHYKSQVEAESDSQTFPHKVPSFFATAFTSFNKKIDSGMKQIHAKLESLAIQKDDLGLKEAGAGSVGKVSHKLSLSTSLVAKSGIHHESMVFAWSDSRVCLSHVLDFQPGEAFVSKYAGAGAAIEHLFCISKVTNIVVIGHSACCGVILLRSGSRLAYLQRQGCSLSLGIYLLESYAHTEAVNVSLGNLLTYPFVREGLVNKTLALKGGYYDFVKGSFELWGLHFGLSSSFSLSLALQLTRLASREVVDFFSRKKFDEMLLNELNSKLRSIRVLADDAEQKQFSNPTVKEWLTDVRVAVFDAEDLLDVIDLQLYKSQVETESESQIFISKVSNFLTDTFSSFDSQIESEMKNVLRRLDSLANQKGDLGLKETACLSSDLSHKLPSTSLENINDGETIEVVFSIWNHPILGRAYAFFSGETAYISNIYFTSLPVGTLGIRRRCMREFVRKMGAKCSLDHLKKGRVHVLSSRETSYSSFSTLSPSALQEQFVEILFGVG</sequence>
<dbReference type="InterPro" id="IPR001611">
    <property type="entry name" value="Leu-rich_rpt"/>
</dbReference>
<dbReference type="Pfam" id="PF00484">
    <property type="entry name" value="Pro_CA"/>
    <property type="match status" value="1"/>
</dbReference>
<comment type="cofactor">
    <cofactor evidence="5">
        <name>Zn(2+)</name>
        <dbReference type="ChEBI" id="CHEBI:29105"/>
    </cofactor>
    <text evidence="5">Binds 1 zinc ion per subunit.</text>
</comment>
<evidence type="ECO:0000313" key="8">
    <source>
        <dbReference type="EMBL" id="KAL2335684.1"/>
    </source>
</evidence>
<feature type="binding site" evidence="5">
    <location>
        <position position="619"/>
    </location>
    <ligand>
        <name>Zn(2+)</name>
        <dbReference type="ChEBI" id="CHEBI:29105"/>
    </ligand>
</feature>
<dbReference type="Pfam" id="PF18052">
    <property type="entry name" value="Rx_N"/>
    <property type="match status" value="2"/>
</dbReference>
<dbReference type="AlphaFoldDB" id="A0ABD1MIQ5"/>
<evidence type="ECO:0000256" key="1">
    <source>
        <dbReference type="ARBA" id="ARBA00006217"/>
    </source>
</evidence>
<feature type="domain" description="Disease resistance N-terminal" evidence="6">
    <location>
        <begin position="419"/>
        <end position="488"/>
    </location>
</feature>
<comment type="caution">
    <text evidence="8">The sequence shown here is derived from an EMBL/GenBank/DDBJ whole genome shotgun (WGS) entry which is preliminary data.</text>
</comment>
<keyword evidence="5" id="KW-0479">Metal-binding</keyword>
<dbReference type="Gene3D" id="1.20.5.4130">
    <property type="match status" value="2"/>
</dbReference>
<dbReference type="Proteomes" id="UP001603857">
    <property type="component" value="Unassembled WGS sequence"/>
</dbReference>
<keyword evidence="3" id="KW-0547">Nucleotide-binding</keyword>
<evidence type="ECO:0000259" key="7">
    <source>
        <dbReference type="Pfam" id="PF23598"/>
    </source>
</evidence>
<dbReference type="SUPFAM" id="SSF52058">
    <property type="entry name" value="L domain-like"/>
    <property type="match status" value="1"/>
</dbReference>
<keyword evidence="9" id="KW-1185">Reference proteome</keyword>
<name>A0ABD1MIQ5_9FABA</name>
<dbReference type="InterPro" id="IPR032675">
    <property type="entry name" value="LRR_dom_sf"/>
</dbReference>
<accession>A0ABD1MIQ5</accession>
<evidence type="ECO:0000256" key="4">
    <source>
        <dbReference type="ARBA" id="ARBA00022821"/>
    </source>
</evidence>
<dbReference type="GO" id="GO:0006952">
    <property type="term" value="P:defense response"/>
    <property type="evidence" value="ECO:0007669"/>
    <property type="project" value="UniProtKB-KW"/>
</dbReference>
<evidence type="ECO:0000256" key="2">
    <source>
        <dbReference type="ARBA" id="ARBA00022737"/>
    </source>
</evidence>
<evidence type="ECO:0000259" key="6">
    <source>
        <dbReference type="Pfam" id="PF18052"/>
    </source>
</evidence>
<organism evidence="8 9">
    <name type="scientific">Flemingia macrophylla</name>
    <dbReference type="NCBI Taxonomy" id="520843"/>
    <lineage>
        <taxon>Eukaryota</taxon>
        <taxon>Viridiplantae</taxon>
        <taxon>Streptophyta</taxon>
        <taxon>Embryophyta</taxon>
        <taxon>Tracheophyta</taxon>
        <taxon>Spermatophyta</taxon>
        <taxon>Magnoliopsida</taxon>
        <taxon>eudicotyledons</taxon>
        <taxon>Gunneridae</taxon>
        <taxon>Pentapetalae</taxon>
        <taxon>rosids</taxon>
        <taxon>fabids</taxon>
        <taxon>Fabales</taxon>
        <taxon>Fabaceae</taxon>
        <taxon>Papilionoideae</taxon>
        <taxon>50 kb inversion clade</taxon>
        <taxon>NPAAA clade</taxon>
        <taxon>indigoferoid/millettioid clade</taxon>
        <taxon>Phaseoleae</taxon>
        <taxon>Flemingia</taxon>
    </lineage>
</organism>
<evidence type="ECO:0008006" key="10">
    <source>
        <dbReference type="Google" id="ProtNLM"/>
    </source>
</evidence>
<keyword evidence="5" id="KW-0862">Zinc</keyword>
<keyword evidence="2" id="KW-0677">Repeat</keyword>
<dbReference type="Gene3D" id="3.40.1050.10">
    <property type="entry name" value="Carbonic anhydrase"/>
    <property type="match status" value="1"/>
</dbReference>
<feature type="binding site" evidence="5">
    <location>
        <position position="622"/>
    </location>
    <ligand>
        <name>Zn(2+)</name>
        <dbReference type="ChEBI" id="CHEBI:29105"/>
    </ligand>
</feature>
<evidence type="ECO:0000256" key="3">
    <source>
        <dbReference type="ARBA" id="ARBA00022741"/>
    </source>
</evidence>
<dbReference type="InterPro" id="IPR001765">
    <property type="entry name" value="Carbonic_anhydrase"/>
</dbReference>
<dbReference type="Gene3D" id="3.80.10.10">
    <property type="entry name" value="Ribonuclease Inhibitor"/>
    <property type="match status" value="1"/>
</dbReference>
<dbReference type="PROSITE" id="PS51450">
    <property type="entry name" value="LRR"/>
    <property type="match status" value="1"/>
</dbReference>
<keyword evidence="4" id="KW-0611">Plant defense</keyword>
<feature type="binding site" evidence="5">
    <location>
        <position position="574"/>
    </location>
    <ligand>
        <name>Zn(2+)</name>
        <dbReference type="ChEBI" id="CHEBI:29105"/>
    </ligand>
</feature>
<feature type="domain" description="Disease resistance N-terminal" evidence="6">
    <location>
        <begin position="717"/>
        <end position="799"/>
    </location>
</feature>
<dbReference type="PANTHER" id="PTHR47186">
    <property type="entry name" value="LEUCINE-RICH REPEAT-CONTAINING PROTEIN 57"/>
    <property type="match status" value="1"/>
</dbReference>
<dbReference type="GO" id="GO:0000166">
    <property type="term" value="F:nucleotide binding"/>
    <property type="evidence" value="ECO:0007669"/>
    <property type="project" value="UniProtKB-KW"/>
</dbReference>
<evidence type="ECO:0000313" key="9">
    <source>
        <dbReference type="Proteomes" id="UP001603857"/>
    </source>
</evidence>
<comment type="similarity">
    <text evidence="1">Belongs to the beta-class carbonic anhydrase family.</text>
</comment>
<evidence type="ECO:0000256" key="5">
    <source>
        <dbReference type="PIRSR" id="PIRSR601765-1"/>
    </source>
</evidence>
<gene>
    <name evidence="8" type="ORF">Fmac_016897</name>
</gene>
<protein>
    <recommendedName>
        <fullName evidence="10">Rx N-terminal domain-containing protein</fullName>
    </recommendedName>
</protein>
<feature type="domain" description="Disease resistance R13L4/SHOC-2-like LRR" evidence="7">
    <location>
        <begin position="119"/>
        <end position="328"/>
    </location>
</feature>